<dbReference type="Proteomes" id="UP000316316">
    <property type="component" value="Unassembled WGS sequence"/>
</dbReference>
<dbReference type="RefSeq" id="WP_049220368.1">
    <property type="nucleotide sequence ID" value="NZ_CABGUH010000017.1"/>
</dbReference>
<reference evidence="1 2" key="1">
    <citation type="submission" date="2017-10" db="EMBL/GenBank/DDBJ databases">
        <title>FDA dAtabase for Regulatory Grade micrObial Sequences (FDA-ARGOS): Supporting development and validation of Infectious Disease Dx tests.</title>
        <authorList>
            <person name="Campos J."/>
            <person name="Goldberg B."/>
            <person name="Tallon L.J."/>
            <person name="Sadzewicz L."/>
            <person name="Sengamalay N."/>
            <person name="Ott S."/>
            <person name="Godinez A."/>
            <person name="Nagaraj S."/>
            <person name="Vyas G."/>
            <person name="Aluvathingal J."/>
            <person name="Nadendla S."/>
            <person name="Geyer C."/>
            <person name="Nandy P."/>
            <person name="Hobson J."/>
            <person name="Sichtig H."/>
        </authorList>
    </citation>
    <scope>NUCLEOTIDE SEQUENCE [LARGE SCALE GENOMIC DNA]</scope>
    <source>
        <strain evidence="1 2">FDAARGOS_185</strain>
    </source>
</reference>
<dbReference type="AlphaFoldDB" id="A0A553S995"/>
<dbReference type="EMBL" id="PDXQ01000001">
    <property type="protein sequence ID" value="TRZ33576.1"/>
    <property type="molecule type" value="Genomic_DNA"/>
</dbReference>
<protein>
    <submittedName>
        <fullName evidence="1">Uncharacterized protein</fullName>
    </submittedName>
</protein>
<evidence type="ECO:0000313" key="1">
    <source>
        <dbReference type="EMBL" id="TRZ33576.1"/>
    </source>
</evidence>
<name>A0A553S995_ENTAV</name>
<evidence type="ECO:0000313" key="2">
    <source>
        <dbReference type="Proteomes" id="UP000316316"/>
    </source>
</evidence>
<comment type="caution">
    <text evidence="1">The sequence shown here is derived from an EMBL/GenBank/DDBJ whole genome shotgun (WGS) entry which is preliminary data.</text>
</comment>
<proteinExistence type="predicted"/>
<organism evidence="1 2">
    <name type="scientific">Enterococcus avium</name>
    <name type="common">Streptococcus avium</name>
    <dbReference type="NCBI Taxonomy" id="33945"/>
    <lineage>
        <taxon>Bacteria</taxon>
        <taxon>Bacillati</taxon>
        <taxon>Bacillota</taxon>
        <taxon>Bacilli</taxon>
        <taxon>Lactobacillales</taxon>
        <taxon>Enterococcaceae</taxon>
        <taxon>Enterococcus</taxon>
    </lineage>
</organism>
<gene>
    <name evidence="1" type="ORF">AUF17_05575</name>
</gene>
<sequence>MSPIESAKNTVMNIIDSIKNAFNFNISFPSIDIPSIPLPHFYIDSEFNPLKGKVPSIGIDWYAKGGEFNGPNVIGVGEAGPEAVLSLRENVLGKIGSMIAKTMEQDTRVNNTGTTVNNITVEWKGDIDSPDRTRQLAQVIADEMTELQRNGFV</sequence>
<dbReference type="GeneID" id="69568512"/>
<accession>A0A553S995</accession>